<keyword evidence="1 2" id="KW-0694">RNA-binding</keyword>
<sequence length="233" mass="23480">MLEEADSDAEIAFVAEINEAAAARAAALPAPPAAAAAGEAAEGRKRKAPETADAAGGVQKAAKSAPAAEEGGDREAAAASADAGEGGGDAQMAEGGQAQQQEGGEEEQQPAAKEEHEPGCLLSVHWESAPEGATGFKLRGAMGHRDAQVRFVEYDTGATSAIVRFETAAAAKAALEAFQAKPEEEQHLVGGKATLQLVEGDAEKEYYSRADKAARDKAAKGGGGGRGGGRGRG</sequence>
<dbReference type="KEGG" id="mng:MNEG_15377"/>
<feature type="region of interest" description="Disordered" evidence="3">
    <location>
        <begin position="23"/>
        <end position="126"/>
    </location>
</feature>
<dbReference type="InterPro" id="IPR012677">
    <property type="entry name" value="Nucleotide-bd_a/b_plait_sf"/>
</dbReference>
<proteinExistence type="predicted"/>
<feature type="region of interest" description="Disordered" evidence="3">
    <location>
        <begin position="208"/>
        <end position="233"/>
    </location>
</feature>
<evidence type="ECO:0000313" key="5">
    <source>
        <dbReference type="EMBL" id="KIY92585.1"/>
    </source>
</evidence>
<evidence type="ECO:0000259" key="4">
    <source>
        <dbReference type="PROSITE" id="PS51939"/>
    </source>
</evidence>
<feature type="domain" description="XRRM" evidence="4">
    <location>
        <begin position="115"/>
        <end position="233"/>
    </location>
</feature>
<dbReference type="AlphaFoldDB" id="A0A0D2MB82"/>
<dbReference type="Proteomes" id="UP000054498">
    <property type="component" value="Unassembled WGS sequence"/>
</dbReference>
<feature type="compositionally biased region" description="Low complexity" evidence="3">
    <location>
        <begin position="23"/>
        <end position="40"/>
    </location>
</feature>
<dbReference type="GeneID" id="25733032"/>
<keyword evidence="6" id="KW-1185">Reference proteome</keyword>
<dbReference type="Gene3D" id="3.30.70.330">
    <property type="match status" value="1"/>
</dbReference>
<dbReference type="GO" id="GO:1990904">
    <property type="term" value="C:ribonucleoprotein complex"/>
    <property type="evidence" value="ECO:0007669"/>
    <property type="project" value="UniProtKB-UniRule"/>
</dbReference>
<dbReference type="EMBL" id="KK105491">
    <property type="protein sequence ID" value="KIY92585.1"/>
    <property type="molecule type" value="Genomic_DNA"/>
</dbReference>
<dbReference type="RefSeq" id="XP_013891605.1">
    <property type="nucleotide sequence ID" value="XM_014036151.1"/>
</dbReference>
<dbReference type="PROSITE" id="PS51939">
    <property type="entry name" value="XRRM"/>
    <property type="match status" value="1"/>
</dbReference>
<gene>
    <name evidence="5" type="ORF">MNEG_15377</name>
</gene>
<feature type="compositionally biased region" description="Basic and acidic residues" evidence="3">
    <location>
        <begin position="208"/>
        <end position="219"/>
    </location>
</feature>
<name>A0A0D2MB82_9CHLO</name>
<evidence type="ECO:0000256" key="2">
    <source>
        <dbReference type="PROSITE-ProRule" id="PRU01288"/>
    </source>
</evidence>
<dbReference type="GO" id="GO:0003723">
    <property type="term" value="F:RNA binding"/>
    <property type="evidence" value="ECO:0007669"/>
    <property type="project" value="UniProtKB-KW"/>
</dbReference>
<feature type="compositionally biased region" description="Gly residues" evidence="3">
    <location>
        <begin position="220"/>
        <end position="233"/>
    </location>
</feature>
<dbReference type="InterPro" id="IPR014886">
    <property type="entry name" value="La_xRRM"/>
</dbReference>
<protein>
    <recommendedName>
        <fullName evidence="4">XRRM domain-containing protein</fullName>
    </recommendedName>
</protein>
<feature type="compositionally biased region" description="Low complexity" evidence="3">
    <location>
        <begin position="90"/>
        <end position="102"/>
    </location>
</feature>
<evidence type="ECO:0000256" key="1">
    <source>
        <dbReference type="ARBA" id="ARBA00022884"/>
    </source>
</evidence>
<evidence type="ECO:0000313" key="6">
    <source>
        <dbReference type="Proteomes" id="UP000054498"/>
    </source>
</evidence>
<reference evidence="5 6" key="1">
    <citation type="journal article" date="2013" name="BMC Genomics">
        <title>Reconstruction of the lipid metabolism for the microalga Monoraphidium neglectum from its genome sequence reveals characteristics suitable for biofuel production.</title>
        <authorList>
            <person name="Bogen C."/>
            <person name="Al-Dilaimi A."/>
            <person name="Albersmeier A."/>
            <person name="Wichmann J."/>
            <person name="Grundmann M."/>
            <person name="Rupp O."/>
            <person name="Lauersen K.J."/>
            <person name="Blifernez-Klassen O."/>
            <person name="Kalinowski J."/>
            <person name="Goesmann A."/>
            <person name="Mussgnug J.H."/>
            <person name="Kruse O."/>
        </authorList>
    </citation>
    <scope>NUCLEOTIDE SEQUENCE [LARGE SCALE GENOMIC DNA]</scope>
    <source>
        <strain evidence="5 6">SAG 48.87</strain>
    </source>
</reference>
<organism evidence="5 6">
    <name type="scientific">Monoraphidium neglectum</name>
    <dbReference type="NCBI Taxonomy" id="145388"/>
    <lineage>
        <taxon>Eukaryota</taxon>
        <taxon>Viridiplantae</taxon>
        <taxon>Chlorophyta</taxon>
        <taxon>core chlorophytes</taxon>
        <taxon>Chlorophyceae</taxon>
        <taxon>CS clade</taxon>
        <taxon>Sphaeropleales</taxon>
        <taxon>Selenastraceae</taxon>
        <taxon>Monoraphidium</taxon>
    </lineage>
</organism>
<accession>A0A0D2MB82</accession>
<evidence type="ECO:0000256" key="3">
    <source>
        <dbReference type="SAM" id="MobiDB-lite"/>
    </source>
</evidence>
<dbReference type="STRING" id="145388.A0A0D2MB82"/>
<dbReference type="Pfam" id="PF08777">
    <property type="entry name" value="RRM_3"/>
    <property type="match status" value="1"/>
</dbReference>